<dbReference type="InterPro" id="IPR007636">
    <property type="entry name" value="Restrct_endonuc_II_XhoI"/>
</dbReference>
<dbReference type="GO" id="GO:0009036">
    <property type="term" value="F:type II site-specific deoxyribonuclease activity"/>
    <property type="evidence" value="ECO:0007669"/>
    <property type="project" value="InterPro"/>
</dbReference>
<protein>
    <submittedName>
        <fullName evidence="1">Type II restriction enzyme like protein</fullName>
    </submittedName>
</protein>
<dbReference type="GO" id="GO:0009307">
    <property type="term" value="P:DNA restriction-modification system"/>
    <property type="evidence" value="ECO:0007669"/>
    <property type="project" value="InterPro"/>
</dbReference>
<dbReference type="AlphaFoldDB" id="L0DSM3"/>
<accession>L0DSM3</accession>
<proteinExistence type="predicted"/>
<evidence type="ECO:0000313" key="1">
    <source>
        <dbReference type="EMBL" id="AGA32614.1"/>
    </source>
</evidence>
<keyword evidence="2" id="KW-1185">Reference proteome</keyword>
<dbReference type="STRING" id="1255043.TVNIR_0924"/>
<gene>
    <name evidence="1" type="ordered locus">TVNIR_0924</name>
</gene>
<dbReference type="HOGENOM" id="CLU_2721032_0_0_6"/>
<dbReference type="GO" id="GO:0003677">
    <property type="term" value="F:DNA binding"/>
    <property type="evidence" value="ECO:0007669"/>
    <property type="project" value="InterPro"/>
</dbReference>
<evidence type="ECO:0000313" key="2">
    <source>
        <dbReference type="Proteomes" id="UP000010809"/>
    </source>
</evidence>
<sequence>MFSEFQGASYPERYNILCQRLMQEQLYSAASIIASARTASADGAYVELNGMTGLRTFVTELAGHIAAEAARS</sequence>
<dbReference type="Pfam" id="PF04555">
    <property type="entry name" value="XhoI"/>
    <property type="match status" value="1"/>
</dbReference>
<organism evidence="1 2">
    <name type="scientific">Thioalkalivibrio nitratireducens (strain DSM 14787 / UNIQEM 213 / ALEN2)</name>
    <dbReference type="NCBI Taxonomy" id="1255043"/>
    <lineage>
        <taxon>Bacteria</taxon>
        <taxon>Pseudomonadati</taxon>
        <taxon>Pseudomonadota</taxon>
        <taxon>Gammaproteobacteria</taxon>
        <taxon>Chromatiales</taxon>
        <taxon>Ectothiorhodospiraceae</taxon>
        <taxon>Thioalkalivibrio</taxon>
    </lineage>
</organism>
<dbReference type="KEGG" id="tni:TVNIR_0924"/>
<dbReference type="EMBL" id="CP003989">
    <property type="protein sequence ID" value="AGA32614.1"/>
    <property type="molecule type" value="Genomic_DNA"/>
</dbReference>
<dbReference type="PATRIC" id="fig|1255043.3.peg.929"/>
<name>L0DSM3_THIND</name>
<reference evidence="1" key="1">
    <citation type="submission" date="2015-12" db="EMBL/GenBank/DDBJ databases">
        <authorList>
            <person name="Tikhonova T.V."/>
            <person name="Pavlov A.R."/>
            <person name="Beletsky A.V."/>
            <person name="Mardanov A.V."/>
            <person name="Sorokin D.Y."/>
            <person name="Ravin N.V."/>
            <person name="Popov V.O."/>
        </authorList>
    </citation>
    <scope>NUCLEOTIDE SEQUENCE</scope>
    <source>
        <strain evidence="1">DSM 14787</strain>
    </source>
</reference>
<dbReference type="Proteomes" id="UP000010809">
    <property type="component" value="Chromosome"/>
</dbReference>